<sequence length="192" mass="22218">MGRRKEAVAKFAPKDKRQISWIQIHDYGRDVFHQVRRPQDLMRKWDYMRKTNPSPQTETRSTDLLQVQATNPPTAAAAMSAMKFCRECNNILYPKEEKDRRVLLFACRNCEHQEVSDNTCVYRNEVHHAATERTQVLQDVASDPTLPRTKSVRCTACGHGEAVYFQATARGEEGMTLFYVCCNLSCGNRWRE</sequence>
<accession>A0A2K2DVU5</accession>
<keyword evidence="4 10" id="KW-0863">Zinc-finger</keyword>
<feature type="domain" description="TFIIS-type" evidence="12">
    <location>
        <begin position="150"/>
        <end position="191"/>
    </location>
</feature>
<evidence type="ECO:0000256" key="5">
    <source>
        <dbReference type="ARBA" id="ARBA00022833"/>
    </source>
</evidence>
<comment type="similarity">
    <text evidence="11">Belongs to the archaeal rpoM/eukaryotic RPA12/RPB9/RPC11 RNA polymerase family.</text>
</comment>
<dbReference type="GO" id="GO:0003676">
    <property type="term" value="F:nucleic acid binding"/>
    <property type="evidence" value="ECO:0007669"/>
    <property type="project" value="InterPro"/>
</dbReference>
<evidence type="ECO:0000256" key="7">
    <source>
        <dbReference type="ARBA" id="ARBA00023242"/>
    </source>
</evidence>
<dbReference type="InterPro" id="IPR034012">
    <property type="entry name" value="Zn_ribbon_RPB9_C"/>
</dbReference>
<dbReference type="Gene3D" id="2.20.25.10">
    <property type="match status" value="2"/>
</dbReference>
<dbReference type="GO" id="GO:0006283">
    <property type="term" value="P:transcription-coupled nucleotide-excision repair"/>
    <property type="evidence" value="ECO:0000318"/>
    <property type="project" value="GO_Central"/>
</dbReference>
<evidence type="ECO:0000256" key="11">
    <source>
        <dbReference type="RuleBase" id="RU003474"/>
    </source>
</evidence>
<dbReference type="EMBL" id="CM000880">
    <property type="protein sequence ID" value="PNT78390.1"/>
    <property type="molecule type" value="Genomic_DNA"/>
</dbReference>
<dbReference type="SMART" id="SM00661">
    <property type="entry name" value="RPOL9"/>
    <property type="match status" value="1"/>
</dbReference>
<dbReference type="Pfam" id="PF01096">
    <property type="entry name" value="Zn_ribbon_TFIIS"/>
    <property type="match status" value="1"/>
</dbReference>
<evidence type="ECO:0000313" key="14">
    <source>
        <dbReference type="EnsemblPlants" id="PNT78390"/>
    </source>
</evidence>
<dbReference type="InterPro" id="IPR001529">
    <property type="entry name" value="Zn_ribbon_RPB9"/>
</dbReference>
<keyword evidence="3 11" id="KW-0479">Metal-binding</keyword>
<dbReference type="Proteomes" id="UP000008810">
    <property type="component" value="Chromosome 1"/>
</dbReference>
<dbReference type="SUPFAM" id="SSF57783">
    <property type="entry name" value="Zinc beta-ribbon"/>
    <property type="match status" value="2"/>
</dbReference>
<dbReference type="PROSITE" id="PS51133">
    <property type="entry name" value="ZF_TFIIS_2"/>
    <property type="match status" value="1"/>
</dbReference>
<evidence type="ECO:0000256" key="3">
    <source>
        <dbReference type="ARBA" id="ARBA00022723"/>
    </source>
</evidence>
<evidence type="ECO:0000256" key="8">
    <source>
        <dbReference type="ARBA" id="ARBA00055413"/>
    </source>
</evidence>
<evidence type="ECO:0000256" key="6">
    <source>
        <dbReference type="ARBA" id="ARBA00023163"/>
    </source>
</evidence>
<dbReference type="CDD" id="cd10508">
    <property type="entry name" value="Zn-ribbon_RPB9"/>
    <property type="match status" value="1"/>
</dbReference>
<keyword evidence="7" id="KW-0539">Nucleus</keyword>
<dbReference type="GO" id="GO:0008270">
    <property type="term" value="F:zinc ion binding"/>
    <property type="evidence" value="ECO:0007669"/>
    <property type="project" value="UniProtKB-KW"/>
</dbReference>
<comment type="subunit">
    <text evidence="9">Component of the RNA polymerase II, IV and V complexes. Interacts with NRPD1.</text>
</comment>
<evidence type="ECO:0000256" key="2">
    <source>
        <dbReference type="ARBA" id="ARBA00022478"/>
    </source>
</evidence>
<comment type="function">
    <text evidence="8">DNA-dependent RNA polymerase catalyzes the transcription of DNA into RNA using the four ribonucleoside triphosphates as substrates. Component of RNA polymerase II which synthesizes mRNA precursors and many functional non-coding RNAs. Pol II is the central component of the basal RNA polymerase II transcription machinery. It is composed of mobile elements that move relative to each other. Component of RNA polymerases IV and V which mediate short-interfering RNAs (siRNA) accumulation and subsequent RNA-directed DNA methylation-dependent (RdDM) transcriptional gene silencing (TGS) of endogenous repeated sequences, including transposable elements. Required for RNA silencing.</text>
</comment>
<evidence type="ECO:0000313" key="13">
    <source>
        <dbReference type="EMBL" id="PNT78390.1"/>
    </source>
</evidence>
<evidence type="ECO:0000256" key="10">
    <source>
        <dbReference type="PROSITE-ProRule" id="PRU00472"/>
    </source>
</evidence>
<dbReference type="EnsemblPlants" id="PNT78390">
    <property type="protein sequence ID" value="PNT78390"/>
    <property type="gene ID" value="BRADI_1g78509v3"/>
</dbReference>
<keyword evidence="2 11" id="KW-0240">DNA-directed RNA polymerase</keyword>
<dbReference type="FunCoup" id="A0A2K2DVU5">
    <property type="interactions" value="615"/>
</dbReference>
<dbReference type="Pfam" id="PF02150">
    <property type="entry name" value="Zn_ribbon_RPB9"/>
    <property type="match status" value="1"/>
</dbReference>
<dbReference type="GO" id="GO:0003899">
    <property type="term" value="F:DNA-directed RNA polymerase activity"/>
    <property type="evidence" value="ECO:0007669"/>
    <property type="project" value="InterPro"/>
</dbReference>
<dbReference type="InterPro" id="IPR012164">
    <property type="entry name" value="Rpa12/Rpb9/Rpc10/TFS"/>
</dbReference>
<reference evidence="13" key="2">
    <citation type="submission" date="2017-06" db="EMBL/GenBank/DDBJ databases">
        <title>WGS assembly of Brachypodium distachyon.</title>
        <authorList>
            <consortium name="The International Brachypodium Initiative"/>
            <person name="Lucas S."/>
            <person name="Harmon-Smith M."/>
            <person name="Lail K."/>
            <person name="Tice H."/>
            <person name="Grimwood J."/>
            <person name="Bruce D."/>
            <person name="Barry K."/>
            <person name="Shu S."/>
            <person name="Lindquist E."/>
            <person name="Wang M."/>
            <person name="Pitluck S."/>
            <person name="Vogel J.P."/>
            <person name="Garvin D.F."/>
            <person name="Mockler T.C."/>
            <person name="Schmutz J."/>
            <person name="Rokhsar D."/>
            <person name="Bevan M.W."/>
        </authorList>
    </citation>
    <scope>NUCLEOTIDE SEQUENCE</scope>
    <source>
        <strain evidence="13">Bd21</strain>
    </source>
</reference>
<dbReference type="SMART" id="SM00440">
    <property type="entry name" value="ZnF_C2C2"/>
    <property type="match status" value="1"/>
</dbReference>
<dbReference type="GO" id="GO:0005665">
    <property type="term" value="C:RNA polymerase II, core complex"/>
    <property type="evidence" value="ECO:0000318"/>
    <property type="project" value="GO_Central"/>
</dbReference>
<dbReference type="InParanoid" id="A0A2K2DVU5"/>
<keyword evidence="5" id="KW-0862">Zinc</keyword>
<dbReference type="PANTHER" id="PTHR11239:SF17">
    <property type="entry name" value="DNA-DIRECTED RNA POLYMERASE SUBUNIT"/>
    <property type="match status" value="1"/>
</dbReference>
<reference evidence="13 14" key="1">
    <citation type="journal article" date="2010" name="Nature">
        <title>Genome sequencing and analysis of the model grass Brachypodium distachyon.</title>
        <authorList>
            <consortium name="International Brachypodium Initiative"/>
        </authorList>
    </citation>
    <scope>NUCLEOTIDE SEQUENCE [LARGE SCALE GENOMIC DNA]</scope>
    <source>
        <strain evidence="13 14">Bd21</strain>
    </source>
</reference>
<dbReference type="ExpressionAtlas" id="A0A2K2DVU5">
    <property type="expression patterns" value="baseline"/>
</dbReference>
<dbReference type="GO" id="GO:0001193">
    <property type="term" value="P:maintenance of transcriptional fidelity during transcription elongation by RNA polymerase II"/>
    <property type="evidence" value="ECO:0000318"/>
    <property type="project" value="GO_Central"/>
</dbReference>
<evidence type="ECO:0000313" key="15">
    <source>
        <dbReference type="Proteomes" id="UP000008810"/>
    </source>
</evidence>
<dbReference type="GO" id="GO:0005730">
    <property type="term" value="C:nucleolus"/>
    <property type="evidence" value="ECO:0007669"/>
    <property type="project" value="UniProtKB-SubCell"/>
</dbReference>
<reference evidence="14" key="3">
    <citation type="submission" date="2018-08" db="UniProtKB">
        <authorList>
            <consortium name="EnsemblPlants"/>
        </authorList>
    </citation>
    <scope>IDENTIFICATION</scope>
    <source>
        <strain evidence="14">cv. Bd21</strain>
    </source>
</reference>
<gene>
    <name evidence="13" type="ORF">BRADI_1g78509v3</name>
</gene>
<organism evidence="13">
    <name type="scientific">Brachypodium distachyon</name>
    <name type="common">Purple false brome</name>
    <name type="synonym">Trachynia distachya</name>
    <dbReference type="NCBI Taxonomy" id="15368"/>
    <lineage>
        <taxon>Eukaryota</taxon>
        <taxon>Viridiplantae</taxon>
        <taxon>Streptophyta</taxon>
        <taxon>Embryophyta</taxon>
        <taxon>Tracheophyta</taxon>
        <taxon>Spermatophyta</taxon>
        <taxon>Magnoliopsida</taxon>
        <taxon>Liliopsida</taxon>
        <taxon>Poales</taxon>
        <taxon>Poaceae</taxon>
        <taxon>BOP clade</taxon>
        <taxon>Pooideae</taxon>
        <taxon>Stipodae</taxon>
        <taxon>Brachypodieae</taxon>
        <taxon>Brachypodium</taxon>
    </lineage>
</organism>
<evidence type="ECO:0000256" key="1">
    <source>
        <dbReference type="ARBA" id="ARBA00004604"/>
    </source>
</evidence>
<dbReference type="STRING" id="15368.A0A2K2DVU5"/>
<dbReference type="GO" id="GO:0000419">
    <property type="term" value="C:RNA polymerase V complex"/>
    <property type="evidence" value="ECO:0007669"/>
    <property type="project" value="UniProtKB-ARBA"/>
</dbReference>
<dbReference type="InterPro" id="IPR019761">
    <property type="entry name" value="DNA-dir_RNA_pol-M_15_CS"/>
</dbReference>
<dbReference type="Gramene" id="PNT78390">
    <property type="protein sequence ID" value="PNT78390"/>
    <property type="gene ID" value="BRADI_1g78509v3"/>
</dbReference>
<evidence type="ECO:0000256" key="4">
    <source>
        <dbReference type="ARBA" id="ARBA00022771"/>
    </source>
</evidence>
<dbReference type="OrthoDB" id="282270at2759"/>
<dbReference type="PANTHER" id="PTHR11239">
    <property type="entry name" value="DNA-DIRECTED RNA POLYMERASE"/>
    <property type="match status" value="1"/>
</dbReference>
<dbReference type="FunFam" id="2.20.25.10:FF:000008">
    <property type="entry name" value="DNA-directed RNA polymerase II subunit RPB9"/>
    <property type="match status" value="1"/>
</dbReference>
<dbReference type="InterPro" id="IPR001222">
    <property type="entry name" value="Znf_TFIIS"/>
</dbReference>
<evidence type="ECO:0000259" key="12">
    <source>
        <dbReference type="PROSITE" id="PS51133"/>
    </source>
</evidence>
<keyword evidence="6 11" id="KW-0804">Transcription</keyword>
<proteinExistence type="inferred from homology"/>
<comment type="subcellular location">
    <subcellularLocation>
        <location evidence="1">Nucleus</location>
        <location evidence="1">Nucleolus</location>
    </subcellularLocation>
</comment>
<dbReference type="FunFam" id="2.20.25.10:FF:000004">
    <property type="entry name" value="DNA-directed RNA polymerase subunit"/>
    <property type="match status" value="1"/>
</dbReference>
<evidence type="ECO:0000256" key="9">
    <source>
        <dbReference type="ARBA" id="ARBA00063449"/>
    </source>
</evidence>
<name>A0A2K2DVU5_BRADI</name>
<keyword evidence="15" id="KW-1185">Reference proteome</keyword>
<dbReference type="AlphaFoldDB" id="A0A2K2DVU5"/>
<dbReference type="GO" id="GO:0006367">
    <property type="term" value="P:transcription initiation at RNA polymerase II promoter"/>
    <property type="evidence" value="ECO:0000318"/>
    <property type="project" value="GO_Central"/>
</dbReference>
<protein>
    <recommendedName>
        <fullName evidence="12">TFIIS-type domain-containing protein</fullName>
    </recommendedName>
</protein>
<dbReference type="PROSITE" id="PS01030">
    <property type="entry name" value="RNA_POL_M_15KD"/>
    <property type="match status" value="1"/>
</dbReference>